<evidence type="ECO:0000259" key="2">
    <source>
        <dbReference type="Pfam" id="PF18896"/>
    </source>
</evidence>
<dbReference type="Proteomes" id="UP000285112">
    <property type="component" value="Unassembled WGS sequence"/>
</dbReference>
<reference evidence="3 4" key="1">
    <citation type="submission" date="2018-09" db="EMBL/GenBank/DDBJ databases">
        <title>YIM PH 21725 draft genome.</title>
        <authorList>
            <person name="Miao C."/>
        </authorList>
    </citation>
    <scope>NUCLEOTIDE SEQUENCE [LARGE SCALE GENOMIC DNA]</scope>
    <source>
        <strain evidence="4">YIM PH21725</strain>
    </source>
</reference>
<evidence type="ECO:0000256" key="1">
    <source>
        <dbReference type="SAM" id="SignalP"/>
    </source>
</evidence>
<feature type="domain" description="Transglycosylase SLT" evidence="2">
    <location>
        <begin position="54"/>
        <end position="135"/>
    </location>
</feature>
<dbReference type="AlphaFoldDB" id="A0A419HZ00"/>
<evidence type="ECO:0000313" key="3">
    <source>
        <dbReference type="EMBL" id="RJQ82411.1"/>
    </source>
</evidence>
<gene>
    <name evidence="3" type="ORF">D5S19_22075</name>
</gene>
<keyword evidence="1" id="KW-0732">Signal</keyword>
<evidence type="ECO:0000313" key="4">
    <source>
        <dbReference type="Proteomes" id="UP000285112"/>
    </source>
</evidence>
<accession>A0A419HZ00</accession>
<dbReference type="InterPro" id="IPR023346">
    <property type="entry name" value="Lysozyme-like_dom_sf"/>
</dbReference>
<sequence>MKYSRRVSVLSGLVVSGAVLAAPMATASTAEQQRGCAYQSTLAGTQLSDVQLAQQARNVGLHGQSLVLSVAVGIAESAGWTHAQLINTDCSRDRGLWQISDRWHPEVSDGQAFDPAGAARAMYAISSSGSNWSPWVAYNNGSYQQHMSRAQDAARQAGG</sequence>
<dbReference type="EMBL" id="QZFV01000102">
    <property type="protein sequence ID" value="RJQ82411.1"/>
    <property type="molecule type" value="Genomic_DNA"/>
</dbReference>
<keyword evidence="4" id="KW-1185">Reference proteome</keyword>
<protein>
    <recommendedName>
        <fullName evidence="2">Transglycosylase SLT domain-containing protein</fullName>
    </recommendedName>
</protein>
<name>A0A419HZ00_9PSEU</name>
<organism evidence="3 4">
    <name type="scientific">Amycolatopsis panacis</name>
    <dbReference type="NCBI Taxonomy" id="2340917"/>
    <lineage>
        <taxon>Bacteria</taxon>
        <taxon>Bacillati</taxon>
        <taxon>Actinomycetota</taxon>
        <taxon>Actinomycetes</taxon>
        <taxon>Pseudonocardiales</taxon>
        <taxon>Pseudonocardiaceae</taxon>
        <taxon>Amycolatopsis</taxon>
    </lineage>
</organism>
<proteinExistence type="predicted"/>
<dbReference type="InterPro" id="IPR043992">
    <property type="entry name" value="SLT_3"/>
</dbReference>
<comment type="caution">
    <text evidence="3">The sequence shown here is derived from an EMBL/GenBank/DDBJ whole genome shotgun (WGS) entry which is preliminary data.</text>
</comment>
<feature type="chain" id="PRO_5039412755" description="Transglycosylase SLT domain-containing protein" evidence="1">
    <location>
        <begin position="22"/>
        <end position="159"/>
    </location>
</feature>
<feature type="signal peptide" evidence="1">
    <location>
        <begin position="1"/>
        <end position="21"/>
    </location>
</feature>
<dbReference type="SUPFAM" id="SSF53955">
    <property type="entry name" value="Lysozyme-like"/>
    <property type="match status" value="1"/>
</dbReference>
<dbReference type="Pfam" id="PF18896">
    <property type="entry name" value="SLT_3"/>
    <property type="match status" value="1"/>
</dbReference>